<feature type="active site" evidence="9">
    <location>
        <position position="130"/>
    </location>
</feature>
<comment type="caution">
    <text evidence="11">The sequence shown here is derived from an EMBL/GenBank/DDBJ whole genome shotgun (WGS) entry which is preliminary data.</text>
</comment>
<dbReference type="Pfam" id="PF00977">
    <property type="entry name" value="His_biosynth"/>
    <property type="match status" value="1"/>
</dbReference>
<dbReference type="InterPro" id="IPR050064">
    <property type="entry name" value="IGPS_HisA/HisF"/>
</dbReference>
<reference evidence="11" key="1">
    <citation type="submission" date="2016-02" db="EMBL/GenBank/DDBJ databases">
        <title>Draft Genome Sequence of Sporotomaculum syntrophicum Strain FB, a Syntrophic Benzoate Degrader.</title>
        <authorList>
            <person name="Nobu M.K."/>
            <person name="Narihiro T."/>
            <person name="Qiu Y.-L."/>
            <person name="Ohashi A."/>
            <person name="Liu W.-T."/>
            <person name="Yuji S."/>
        </authorList>
    </citation>
    <scope>NUCLEOTIDE SEQUENCE</scope>
    <source>
        <strain evidence="11">FB</strain>
    </source>
</reference>
<evidence type="ECO:0000256" key="1">
    <source>
        <dbReference type="ARBA" id="ARBA00005091"/>
    </source>
</evidence>
<dbReference type="CDD" id="cd04731">
    <property type="entry name" value="HisF"/>
    <property type="match status" value="1"/>
</dbReference>
<dbReference type="Gene3D" id="3.20.20.70">
    <property type="entry name" value="Aldolase class I"/>
    <property type="match status" value="1"/>
</dbReference>
<gene>
    <name evidence="11" type="primary">hisF_2</name>
    <name evidence="9" type="synonym">hisF</name>
    <name evidence="11" type="ORF">SPSYN_00706</name>
</gene>
<dbReference type="EMBL" id="LSRS01000002">
    <property type="protein sequence ID" value="KAF1085968.1"/>
    <property type="molecule type" value="Genomic_DNA"/>
</dbReference>
<dbReference type="InterPro" id="IPR013785">
    <property type="entry name" value="Aldolase_TIM"/>
</dbReference>
<keyword evidence="12" id="KW-1185">Reference proteome</keyword>
<comment type="subunit">
    <text evidence="3 9">Heterodimer of HisH and HisF.</text>
</comment>
<dbReference type="SUPFAM" id="SSF51366">
    <property type="entry name" value="Ribulose-phoshate binding barrel"/>
    <property type="match status" value="1"/>
</dbReference>
<comment type="similarity">
    <text evidence="2 9 10">Belongs to the HisA/HisF family.</text>
</comment>
<dbReference type="Proteomes" id="UP000798488">
    <property type="component" value="Unassembled WGS sequence"/>
</dbReference>
<organism evidence="11 12">
    <name type="scientific">Sporotomaculum syntrophicum</name>
    <dbReference type="NCBI Taxonomy" id="182264"/>
    <lineage>
        <taxon>Bacteria</taxon>
        <taxon>Bacillati</taxon>
        <taxon>Bacillota</taxon>
        <taxon>Clostridia</taxon>
        <taxon>Eubacteriales</taxon>
        <taxon>Desulfallaceae</taxon>
        <taxon>Sporotomaculum</taxon>
    </lineage>
</organism>
<dbReference type="PANTHER" id="PTHR21235:SF2">
    <property type="entry name" value="IMIDAZOLE GLYCEROL PHOSPHATE SYNTHASE HISHF"/>
    <property type="match status" value="1"/>
</dbReference>
<dbReference type="OrthoDB" id="9781903at2"/>
<evidence type="ECO:0000256" key="3">
    <source>
        <dbReference type="ARBA" id="ARBA00011152"/>
    </source>
</evidence>
<dbReference type="GO" id="GO:0000107">
    <property type="term" value="F:imidazoleglycerol-phosphate synthase activity"/>
    <property type="evidence" value="ECO:0007669"/>
    <property type="project" value="UniProtKB-UniRule"/>
</dbReference>
<dbReference type="NCBIfam" id="TIGR00735">
    <property type="entry name" value="hisF"/>
    <property type="match status" value="1"/>
</dbReference>
<evidence type="ECO:0000256" key="4">
    <source>
        <dbReference type="ARBA" id="ARBA00022605"/>
    </source>
</evidence>
<dbReference type="EC" id="4.3.2.10" evidence="9"/>
<evidence type="ECO:0000313" key="12">
    <source>
        <dbReference type="Proteomes" id="UP000798488"/>
    </source>
</evidence>
<keyword evidence="9" id="KW-0963">Cytoplasm</keyword>
<evidence type="ECO:0000256" key="7">
    <source>
        <dbReference type="ARBA" id="ARBA00025475"/>
    </source>
</evidence>
<dbReference type="GO" id="GO:0000105">
    <property type="term" value="P:L-histidine biosynthetic process"/>
    <property type="evidence" value="ECO:0007669"/>
    <property type="project" value="UniProtKB-UniRule"/>
</dbReference>
<name>A0A9D2WRW7_9FIRM</name>
<evidence type="ECO:0000256" key="9">
    <source>
        <dbReference type="HAMAP-Rule" id="MF_01013"/>
    </source>
</evidence>
<feature type="active site" evidence="9">
    <location>
        <position position="11"/>
    </location>
</feature>
<evidence type="ECO:0000256" key="10">
    <source>
        <dbReference type="RuleBase" id="RU003657"/>
    </source>
</evidence>
<dbReference type="InterPro" id="IPR006062">
    <property type="entry name" value="His_biosynth"/>
</dbReference>
<keyword evidence="4 9" id="KW-0028">Amino-acid biosynthesis</keyword>
<dbReference type="InterPro" id="IPR011060">
    <property type="entry name" value="RibuloseP-bd_barrel"/>
</dbReference>
<evidence type="ECO:0000313" key="11">
    <source>
        <dbReference type="EMBL" id="KAF1085968.1"/>
    </source>
</evidence>
<evidence type="ECO:0000256" key="8">
    <source>
        <dbReference type="ARBA" id="ARBA00047838"/>
    </source>
</evidence>
<evidence type="ECO:0000256" key="6">
    <source>
        <dbReference type="ARBA" id="ARBA00023239"/>
    </source>
</evidence>
<accession>A0A9D2WRW7</accession>
<dbReference type="PANTHER" id="PTHR21235">
    <property type="entry name" value="IMIDAZOLE GLYCEROL PHOSPHATE SYNTHASE SUBUNIT HISF/H IGP SYNTHASE SUBUNIT HISF/H"/>
    <property type="match status" value="1"/>
</dbReference>
<dbReference type="AlphaFoldDB" id="A0A9D2WRW7"/>
<keyword evidence="5 9" id="KW-0368">Histidine biosynthesis</keyword>
<dbReference type="GO" id="GO:0016829">
    <property type="term" value="F:lyase activity"/>
    <property type="evidence" value="ECO:0007669"/>
    <property type="project" value="UniProtKB-KW"/>
</dbReference>
<dbReference type="GO" id="GO:0005737">
    <property type="term" value="C:cytoplasm"/>
    <property type="evidence" value="ECO:0007669"/>
    <property type="project" value="UniProtKB-SubCell"/>
</dbReference>
<comment type="function">
    <text evidence="7 9">IGPS catalyzes the conversion of PRFAR and glutamine to IGP, AICAR and glutamate. The HisF subunit catalyzes the cyclization activity that produces IGP and AICAR from PRFAR using the ammonia provided by the HisH subunit.</text>
</comment>
<dbReference type="InterPro" id="IPR004651">
    <property type="entry name" value="HisF"/>
</dbReference>
<dbReference type="RefSeq" id="WP_161821117.1">
    <property type="nucleotide sequence ID" value="NZ_LSRS01000002.1"/>
</dbReference>
<comment type="catalytic activity">
    <reaction evidence="8 9">
        <text>5-[(5-phospho-1-deoxy-D-ribulos-1-ylimino)methylamino]-1-(5-phospho-beta-D-ribosyl)imidazole-4-carboxamide + L-glutamine = D-erythro-1-(imidazol-4-yl)glycerol 3-phosphate + 5-amino-1-(5-phospho-beta-D-ribosyl)imidazole-4-carboxamide + L-glutamate + H(+)</text>
        <dbReference type="Rhea" id="RHEA:24793"/>
        <dbReference type="ChEBI" id="CHEBI:15378"/>
        <dbReference type="ChEBI" id="CHEBI:29985"/>
        <dbReference type="ChEBI" id="CHEBI:58278"/>
        <dbReference type="ChEBI" id="CHEBI:58359"/>
        <dbReference type="ChEBI" id="CHEBI:58475"/>
        <dbReference type="ChEBI" id="CHEBI:58525"/>
        <dbReference type="EC" id="4.3.2.10"/>
    </reaction>
</comment>
<proteinExistence type="inferred from homology"/>
<keyword evidence="6 9" id="KW-0456">Lyase</keyword>
<dbReference type="HAMAP" id="MF_01013">
    <property type="entry name" value="HisF"/>
    <property type="match status" value="1"/>
</dbReference>
<protein>
    <recommendedName>
        <fullName evidence="9">Imidazole glycerol phosphate synthase subunit HisF</fullName>
        <ecNumber evidence="9">4.3.2.10</ecNumber>
    </recommendedName>
    <alternativeName>
        <fullName evidence="9">IGP synthase cyclase subunit</fullName>
    </alternativeName>
    <alternativeName>
        <fullName evidence="9">IGP synthase subunit HisF</fullName>
    </alternativeName>
    <alternativeName>
        <fullName evidence="9">ImGP synthase subunit HisF</fullName>
        <shortName evidence="9">IGPS subunit HisF</shortName>
    </alternativeName>
</protein>
<comment type="pathway">
    <text evidence="1 9">Amino-acid biosynthesis; L-histidine biosynthesis; L-histidine from 5-phospho-alpha-D-ribose 1-diphosphate: step 5/9.</text>
</comment>
<evidence type="ECO:0000256" key="5">
    <source>
        <dbReference type="ARBA" id="ARBA00023102"/>
    </source>
</evidence>
<evidence type="ECO:0000256" key="2">
    <source>
        <dbReference type="ARBA" id="ARBA00009667"/>
    </source>
</evidence>
<sequence length="253" mass="26549">MKKVLIMPCLDIKEGRVVKGVQFVNLRDAGDPVECARIYCENGADELALLDITATVEKRKTTLDVVRRVAEVTTIPFTVGGGIASLADAEAVLAAGANRVSISSAAYRQPELIEQAAVKFGSEKVVVAIDADRNPALPSGYEVYINGGNTATGIDAVEWAKQAEARGAGIILPTSKACDGAKSGYDIPLIKGIKEAVKVPVIASGGAGKLEHFLDAATEGQADILLAASVFHFGEILIQDLKQYLQDNGVATV</sequence>
<comment type="subcellular location">
    <subcellularLocation>
        <location evidence="9">Cytoplasm</location>
    </subcellularLocation>
</comment>